<dbReference type="EMBL" id="JABBGK010000006">
    <property type="protein sequence ID" value="NML76536.1"/>
    <property type="molecule type" value="Genomic_DNA"/>
</dbReference>
<dbReference type="PIRSF" id="PIRSF038971">
    <property type="entry name" value="PhnM"/>
    <property type="match status" value="1"/>
</dbReference>
<protein>
    <submittedName>
        <fullName evidence="1">Alpha-D-ribose 1-methylphosphonate 5-triphosphate diphosphatase</fullName>
        <ecNumber evidence="1">3.6.1.63</ecNumber>
    </submittedName>
</protein>
<evidence type="ECO:0000313" key="1">
    <source>
        <dbReference type="EMBL" id="NML76536.1"/>
    </source>
</evidence>
<organism evidence="1 2">
    <name type="scientific">Rhizobium terricola</name>
    <dbReference type="NCBI Taxonomy" id="2728849"/>
    <lineage>
        <taxon>Bacteria</taxon>
        <taxon>Pseudomonadati</taxon>
        <taxon>Pseudomonadota</taxon>
        <taxon>Alphaproteobacteria</taxon>
        <taxon>Hyphomicrobiales</taxon>
        <taxon>Rhizobiaceae</taxon>
        <taxon>Rhizobium/Agrobacterium group</taxon>
        <taxon>Rhizobium</taxon>
    </lineage>
</organism>
<dbReference type="RefSeq" id="WP_169595107.1">
    <property type="nucleotide sequence ID" value="NZ_JABBGK010000006.1"/>
</dbReference>
<sequence>MLVETFQNGEPRQGADAEPFVITNAKIVLADKIFEGSAVIEDGRIAALEPGRTGSSAIDLGGDYLLPGLVDIHTDHFEKHVFPRPHVRWDYMRAALSHDAQIIGGGVTTVFDSLCVGVSSEDNERAEILGPMIDVLERAQAGGMLRAEHFVHLRCEVVDPRTPELTAANIDRPLVRVVSVMEHLPGLRQSRDIDQYVNRLQKAGGESETIIRDRIARMVAEKSDIGRTVRPEIVALARSRGLPLLSHDDTDVEHVDLAAYEGVAISEFPCTLEAAREARARAMLIVGGAPNIVRGGSQSGNVAVRELLEERLVDILASDYVPRSMLDAAFLIADDEAFDYDLPASIRLVTKAPAEAAGLTDRGEITQGRRADLIRVGTHEGHPFLKAVWRQGRRVA</sequence>
<dbReference type="SUPFAM" id="SSF51556">
    <property type="entry name" value="Metallo-dependent hydrolases"/>
    <property type="match status" value="1"/>
</dbReference>
<dbReference type="AlphaFoldDB" id="A0A7Y0AZU2"/>
<dbReference type="NCBIfam" id="NF011984">
    <property type="entry name" value="PRK15446.1-5"/>
    <property type="match status" value="1"/>
</dbReference>
<reference evidence="1 2" key="1">
    <citation type="submission" date="2020-04" db="EMBL/GenBank/DDBJ databases">
        <title>Rhizobium sp. S-51 isolated from soil.</title>
        <authorList>
            <person name="Dahal R.H."/>
        </authorList>
    </citation>
    <scope>NUCLEOTIDE SEQUENCE [LARGE SCALE GENOMIC DNA]</scope>
    <source>
        <strain evidence="1 2">S-51</strain>
    </source>
</reference>
<proteinExistence type="predicted"/>
<dbReference type="InterPro" id="IPR011059">
    <property type="entry name" value="Metal-dep_hydrolase_composite"/>
</dbReference>
<keyword evidence="1" id="KW-0378">Hydrolase</keyword>
<keyword evidence="2" id="KW-1185">Reference proteome</keyword>
<dbReference type="NCBIfam" id="TIGR02318">
    <property type="entry name" value="phosphono_phnM"/>
    <property type="match status" value="1"/>
</dbReference>
<gene>
    <name evidence="1" type="ORF">HHL25_20580</name>
</gene>
<dbReference type="SUPFAM" id="SSF51338">
    <property type="entry name" value="Composite domain of metallo-dependent hydrolases"/>
    <property type="match status" value="1"/>
</dbReference>
<dbReference type="InterPro" id="IPR032466">
    <property type="entry name" value="Metal_Hydrolase"/>
</dbReference>
<dbReference type="InterPro" id="IPR012696">
    <property type="entry name" value="PhnM"/>
</dbReference>
<dbReference type="GO" id="GO:0019700">
    <property type="term" value="P:organic phosphonate catabolic process"/>
    <property type="evidence" value="ECO:0007669"/>
    <property type="project" value="InterPro"/>
</dbReference>
<dbReference type="NCBIfam" id="NF011987">
    <property type="entry name" value="PRK15446.2-3"/>
    <property type="match status" value="1"/>
</dbReference>
<comment type="caution">
    <text evidence="1">The sequence shown here is derived from an EMBL/GenBank/DDBJ whole genome shotgun (WGS) entry which is preliminary data.</text>
</comment>
<evidence type="ECO:0000313" key="2">
    <source>
        <dbReference type="Proteomes" id="UP000541470"/>
    </source>
</evidence>
<dbReference type="NCBIfam" id="NF011990">
    <property type="entry name" value="PRK15446.2-6"/>
    <property type="match status" value="1"/>
</dbReference>
<name>A0A7Y0AZU2_9HYPH</name>
<dbReference type="Gene3D" id="3.20.20.140">
    <property type="entry name" value="Metal-dependent hydrolases"/>
    <property type="match status" value="1"/>
</dbReference>
<dbReference type="InterPro" id="IPR051781">
    <property type="entry name" value="Metallo-dep_Hydrolase"/>
</dbReference>
<dbReference type="EC" id="3.6.1.63" evidence="1"/>
<accession>A0A7Y0AZU2</accession>
<dbReference type="Proteomes" id="UP000541470">
    <property type="component" value="Unassembled WGS sequence"/>
</dbReference>
<dbReference type="GO" id="GO:0016810">
    <property type="term" value="F:hydrolase activity, acting on carbon-nitrogen (but not peptide) bonds"/>
    <property type="evidence" value="ECO:0007669"/>
    <property type="project" value="InterPro"/>
</dbReference>
<dbReference type="PANTHER" id="PTHR43135">
    <property type="entry name" value="ALPHA-D-RIBOSE 1-METHYLPHOSPHONATE 5-TRIPHOSPHATE DIPHOSPHATASE"/>
    <property type="match status" value="1"/>
</dbReference>
<dbReference type="PANTHER" id="PTHR43135:SF3">
    <property type="entry name" value="ALPHA-D-RIBOSE 1-METHYLPHOSPHONATE 5-TRIPHOSPHATE DIPHOSPHATASE"/>
    <property type="match status" value="1"/>
</dbReference>